<dbReference type="CDD" id="cd07398">
    <property type="entry name" value="MPP_YbbF-LpxH"/>
    <property type="match status" value="1"/>
</dbReference>
<feature type="binding site" evidence="10">
    <location>
        <position position="195"/>
    </location>
    <ligand>
        <name>Mn(2+)</name>
        <dbReference type="ChEBI" id="CHEBI:29035"/>
        <label>2</label>
    </ligand>
</feature>
<evidence type="ECO:0000256" key="1">
    <source>
        <dbReference type="ARBA" id="ARBA00022475"/>
    </source>
</evidence>
<dbReference type="InterPro" id="IPR043461">
    <property type="entry name" value="LpxH-like"/>
</dbReference>
<feature type="binding site" evidence="10">
    <location>
        <position position="8"/>
    </location>
    <ligand>
        <name>Mn(2+)</name>
        <dbReference type="ChEBI" id="CHEBI:29035"/>
        <label>1</label>
    </ligand>
</feature>
<comment type="subcellular location">
    <subcellularLocation>
        <location evidence="10">Cell inner membrane</location>
        <topology evidence="10">Peripheral membrane protein</topology>
        <orientation evidence="10">Cytoplasmic side</orientation>
    </subcellularLocation>
</comment>
<organism evidence="12 13">
    <name type="scientific">Vibrio nigripulchritudo SOn1</name>
    <dbReference type="NCBI Taxonomy" id="1238450"/>
    <lineage>
        <taxon>Bacteria</taxon>
        <taxon>Pseudomonadati</taxon>
        <taxon>Pseudomonadota</taxon>
        <taxon>Gammaproteobacteria</taxon>
        <taxon>Vibrionales</taxon>
        <taxon>Vibrionaceae</taxon>
        <taxon>Vibrio</taxon>
    </lineage>
</organism>
<feature type="binding site" evidence="10">
    <location>
        <position position="197"/>
    </location>
    <ligand>
        <name>Mn(2+)</name>
        <dbReference type="ChEBI" id="CHEBI:29035"/>
        <label>1</label>
    </ligand>
</feature>
<keyword evidence="6 10" id="KW-0378">Hydrolase</keyword>
<feature type="binding site" evidence="10">
    <location>
        <position position="164"/>
    </location>
    <ligand>
        <name>substrate</name>
    </ligand>
</feature>
<evidence type="ECO:0000256" key="8">
    <source>
        <dbReference type="ARBA" id="ARBA00023136"/>
    </source>
</evidence>
<feature type="binding site" evidence="10">
    <location>
        <begin position="79"/>
        <end position="80"/>
    </location>
    <ligand>
        <name>substrate</name>
    </ligand>
</feature>
<comment type="similarity">
    <text evidence="10">Belongs to the LpxH family.</text>
</comment>
<dbReference type="PANTHER" id="PTHR34990:SF1">
    <property type="entry name" value="UDP-2,3-DIACYLGLUCOSAMINE HYDROLASE"/>
    <property type="match status" value="1"/>
</dbReference>
<dbReference type="NCBIfam" id="TIGR01854">
    <property type="entry name" value="lipid_A_lpxH"/>
    <property type="match status" value="1"/>
</dbReference>
<dbReference type="RefSeq" id="WP_022612855.1">
    <property type="nucleotide sequence ID" value="NZ_LK391965.1"/>
</dbReference>
<evidence type="ECO:0000256" key="7">
    <source>
        <dbReference type="ARBA" id="ARBA00023098"/>
    </source>
</evidence>
<comment type="caution">
    <text evidence="10">Lacks conserved residue(s) required for the propagation of feature annotation.</text>
</comment>
<feature type="binding site" evidence="10">
    <location>
        <position position="122"/>
    </location>
    <ligand>
        <name>substrate</name>
    </ligand>
</feature>
<name>A0AAV2VUE1_9VIBR</name>
<dbReference type="InterPro" id="IPR004843">
    <property type="entry name" value="Calcineurin-like_PHP"/>
</dbReference>
<feature type="binding site" evidence="10">
    <location>
        <position position="41"/>
    </location>
    <ligand>
        <name>Mn(2+)</name>
        <dbReference type="ChEBI" id="CHEBI:29035"/>
        <label>2</label>
    </ligand>
</feature>
<dbReference type="EMBL" id="CAOF01000142">
    <property type="protein sequence ID" value="CCO48346.1"/>
    <property type="molecule type" value="Genomic_DNA"/>
</dbReference>
<dbReference type="SUPFAM" id="SSF56300">
    <property type="entry name" value="Metallo-dependent phosphatases"/>
    <property type="match status" value="1"/>
</dbReference>
<feature type="binding site" evidence="10">
    <location>
        <position position="167"/>
    </location>
    <ligand>
        <name>substrate</name>
    </ligand>
</feature>
<dbReference type="EC" id="3.6.1.54" evidence="10"/>
<evidence type="ECO:0000256" key="4">
    <source>
        <dbReference type="ARBA" id="ARBA00022556"/>
    </source>
</evidence>
<comment type="function">
    <text evidence="10">Hydrolyzes the pyrophosphate bond of UDP-2,3-diacylglucosamine to yield 2,3-diacylglucosamine 1-phosphate (lipid X) and UMP by catalyzing the attack of water at the alpha-P atom. Involved in the biosynthesis of lipid A, a phosphorylated glycolipid that anchors the lipopolysaccharide to the outer membrane of the cell.</text>
</comment>
<keyword evidence="5 10" id="KW-0479">Metal-binding</keyword>
<feature type="binding site" evidence="10">
    <location>
        <position position="79"/>
    </location>
    <ligand>
        <name>Mn(2+)</name>
        <dbReference type="ChEBI" id="CHEBI:29035"/>
        <label>2</label>
    </ligand>
</feature>
<evidence type="ECO:0000259" key="11">
    <source>
        <dbReference type="Pfam" id="PF00149"/>
    </source>
</evidence>
<feature type="domain" description="Calcineurin-like phosphoesterase" evidence="11">
    <location>
        <begin position="1"/>
        <end position="199"/>
    </location>
</feature>
<dbReference type="GO" id="GO:0009245">
    <property type="term" value="P:lipid A biosynthetic process"/>
    <property type="evidence" value="ECO:0007669"/>
    <property type="project" value="UniProtKB-UniRule"/>
</dbReference>
<dbReference type="GO" id="GO:0019897">
    <property type="term" value="C:extrinsic component of plasma membrane"/>
    <property type="evidence" value="ECO:0007669"/>
    <property type="project" value="UniProtKB-UniRule"/>
</dbReference>
<keyword evidence="3 10" id="KW-0997">Cell inner membrane</keyword>
<dbReference type="Pfam" id="PF00149">
    <property type="entry name" value="Metallophos"/>
    <property type="match status" value="1"/>
</dbReference>
<dbReference type="GeneID" id="97540654"/>
<keyword evidence="1 10" id="KW-1003">Cell membrane</keyword>
<keyword evidence="9 10" id="KW-0464">Manganese</keyword>
<protein>
    <recommendedName>
        <fullName evidence="10">UDP-2,3-diacylglucosamine hydrolase</fullName>
        <ecNumber evidence="10">3.6.1.54</ecNumber>
    </recommendedName>
    <alternativeName>
        <fullName evidence="10">UDP-2,3-diacylglucosamine diphosphatase</fullName>
    </alternativeName>
</protein>
<evidence type="ECO:0000256" key="2">
    <source>
        <dbReference type="ARBA" id="ARBA00022516"/>
    </source>
</evidence>
<evidence type="ECO:0000256" key="3">
    <source>
        <dbReference type="ARBA" id="ARBA00022519"/>
    </source>
</evidence>
<dbReference type="PANTHER" id="PTHR34990">
    <property type="entry name" value="UDP-2,3-DIACYLGLUCOSAMINE HYDROLASE-RELATED"/>
    <property type="match status" value="1"/>
</dbReference>
<comment type="pathway">
    <text evidence="10">Glycolipid biosynthesis; lipid IV(A) biosynthesis; lipid IV(A) from (3R)-3-hydroxytetradecanoyl-[acyl-carrier-protein] and UDP-N-acetyl-alpha-D-glucosamine: step 4/6.</text>
</comment>
<reference evidence="12 13" key="1">
    <citation type="journal article" date="2013" name="ISME J.">
        <title>Comparative genomics of pathogenic lineages of Vibrio nigripulchritudo identifies virulence-associated traits.</title>
        <authorList>
            <person name="Goudenege D."/>
            <person name="Labreuche Y."/>
            <person name="Krin E."/>
            <person name="Ansquer D."/>
            <person name="Mangenot S."/>
            <person name="Calteau A."/>
            <person name="Medigue C."/>
            <person name="Mazel D."/>
            <person name="Polz M.F."/>
            <person name="Le Roux F."/>
        </authorList>
    </citation>
    <scope>NUCLEOTIDE SEQUENCE [LARGE SCALE GENOMIC DNA]</scope>
    <source>
        <strain evidence="12 13">SOn1</strain>
    </source>
</reference>
<dbReference type="GO" id="GO:0008758">
    <property type="term" value="F:UDP-2,3-diacylglucosamine hydrolase activity"/>
    <property type="evidence" value="ECO:0007669"/>
    <property type="project" value="UniProtKB-UniRule"/>
</dbReference>
<dbReference type="HAMAP" id="MF_00575">
    <property type="entry name" value="LpxH"/>
    <property type="match status" value="1"/>
</dbReference>
<dbReference type="Gene3D" id="3.60.21.10">
    <property type="match status" value="1"/>
</dbReference>
<dbReference type="GO" id="GO:0005737">
    <property type="term" value="C:cytoplasm"/>
    <property type="evidence" value="ECO:0007669"/>
    <property type="project" value="InterPro"/>
</dbReference>
<dbReference type="InterPro" id="IPR010138">
    <property type="entry name" value="UDP-diacylglucosamine_Hdrlase"/>
</dbReference>
<keyword evidence="2 10" id="KW-0444">Lipid biosynthesis</keyword>
<comment type="caution">
    <text evidence="12">The sequence shown here is derived from an EMBL/GenBank/DDBJ whole genome shotgun (WGS) entry which is preliminary data.</text>
</comment>
<feature type="binding site" evidence="10">
    <location>
        <position position="10"/>
    </location>
    <ligand>
        <name>Mn(2+)</name>
        <dbReference type="ChEBI" id="CHEBI:29035"/>
        <label>1</label>
    </ligand>
</feature>
<evidence type="ECO:0000313" key="12">
    <source>
        <dbReference type="EMBL" id="CCO48346.1"/>
    </source>
</evidence>
<dbReference type="InterPro" id="IPR029052">
    <property type="entry name" value="Metallo-depent_PP-like"/>
</dbReference>
<evidence type="ECO:0000256" key="9">
    <source>
        <dbReference type="ARBA" id="ARBA00023211"/>
    </source>
</evidence>
<keyword evidence="7 10" id="KW-0443">Lipid metabolism</keyword>
<gene>
    <name evidence="10 12" type="primary">lpxH</name>
    <name evidence="12" type="ORF">VIBNISOn1_50020</name>
</gene>
<evidence type="ECO:0000256" key="5">
    <source>
        <dbReference type="ARBA" id="ARBA00022723"/>
    </source>
</evidence>
<evidence type="ECO:0000313" key="13">
    <source>
        <dbReference type="Proteomes" id="UP000018211"/>
    </source>
</evidence>
<keyword evidence="8 10" id="KW-0472">Membrane</keyword>
<dbReference type="AlphaFoldDB" id="A0AAV2VUE1"/>
<dbReference type="GO" id="GO:0030145">
    <property type="term" value="F:manganese ion binding"/>
    <property type="evidence" value="ECO:0007669"/>
    <property type="project" value="UniProtKB-UniRule"/>
</dbReference>
<feature type="binding site" evidence="10">
    <location>
        <position position="41"/>
    </location>
    <ligand>
        <name>Mn(2+)</name>
        <dbReference type="ChEBI" id="CHEBI:29035"/>
        <label>1</label>
    </ligand>
</feature>
<evidence type="ECO:0000256" key="10">
    <source>
        <dbReference type="HAMAP-Rule" id="MF_00575"/>
    </source>
</evidence>
<comment type="catalytic activity">
    <reaction evidence="10">
        <text>UDP-2-N,3-O-bis[(3R)-3-hydroxytetradecanoyl]-alpha-D-glucosamine + H2O = 2-N,3-O-bis[(3R)-3-hydroxytetradecanoyl]-alpha-D-glucosaminyl 1-phosphate + UMP + 2 H(+)</text>
        <dbReference type="Rhea" id="RHEA:25213"/>
        <dbReference type="ChEBI" id="CHEBI:15377"/>
        <dbReference type="ChEBI" id="CHEBI:15378"/>
        <dbReference type="ChEBI" id="CHEBI:57865"/>
        <dbReference type="ChEBI" id="CHEBI:57957"/>
        <dbReference type="ChEBI" id="CHEBI:78847"/>
        <dbReference type="EC" id="3.6.1.54"/>
    </reaction>
</comment>
<keyword evidence="4 10" id="KW-0441">Lipid A biosynthesis</keyword>
<dbReference type="Proteomes" id="UP000018211">
    <property type="component" value="Unassembled WGS sequence"/>
</dbReference>
<proteinExistence type="inferred from homology"/>
<feature type="binding site" evidence="10">
    <location>
        <position position="195"/>
    </location>
    <ligand>
        <name>substrate</name>
    </ligand>
</feature>
<evidence type="ECO:0000256" key="6">
    <source>
        <dbReference type="ARBA" id="ARBA00022801"/>
    </source>
</evidence>
<feature type="binding site" evidence="10">
    <location>
        <position position="114"/>
    </location>
    <ligand>
        <name>Mn(2+)</name>
        <dbReference type="ChEBI" id="CHEBI:29035"/>
        <label>2</label>
    </ligand>
</feature>
<accession>A0AAV2VUE1</accession>
<sequence length="243" mass="28005">MTTLFISDLHLSPTHPEITEGFFHFLEKYAYQAEKVYVLGDLFDFWIGDDDNSPFSRSIIDAFKDLTDSGVKCYFTHGNRDFLVNKRFSKETGIELLPEVTKIDLYGTPAILLHGDTLCLEDVKYQEFRRKVHQPWLQKLFLCVPLFLRKKIVKNVQNKTRSDKQKKSLNIMDVTQSEVTRVMESYDAPLMIHGHTHRPAQHDVQLSNAVGKRVVLGDWYTHGYILSYSESGQEIITFPLSGG</sequence>
<dbReference type="NCBIfam" id="NF003743">
    <property type="entry name" value="PRK05340.1"/>
    <property type="match status" value="1"/>
</dbReference>
<comment type="cofactor">
    <cofactor evidence="10">
        <name>Mn(2+)</name>
        <dbReference type="ChEBI" id="CHEBI:29035"/>
    </cofactor>
    <text evidence="10">Binds 2 Mn(2+) ions per subunit in a binuclear metal center.</text>
</comment>